<dbReference type="AlphaFoldDB" id="A0AAN9XZ37"/>
<comment type="caution">
    <text evidence="2">The sequence shown here is derived from an EMBL/GenBank/DDBJ whole genome shotgun (WGS) entry which is preliminary data.</text>
</comment>
<reference evidence="2 3" key="1">
    <citation type="submission" date="2024-03" db="EMBL/GenBank/DDBJ databases">
        <title>Adaptation during the transition from Ophiocordyceps entomopathogen to insect associate is accompanied by gene loss and intensified selection.</title>
        <authorList>
            <person name="Ward C.M."/>
            <person name="Onetto C.A."/>
            <person name="Borneman A.R."/>
        </authorList>
    </citation>
    <scope>NUCLEOTIDE SEQUENCE [LARGE SCALE GENOMIC DNA]</scope>
    <source>
        <strain evidence="2">AWRI1</strain>
        <tissue evidence="2">Single Adult Female</tissue>
    </source>
</reference>
<dbReference type="Proteomes" id="UP001367676">
    <property type="component" value="Unassembled WGS sequence"/>
</dbReference>
<evidence type="ECO:0000313" key="2">
    <source>
        <dbReference type="EMBL" id="KAK7573775.1"/>
    </source>
</evidence>
<dbReference type="InterPro" id="IPR026620">
    <property type="entry name" value="TMEM177"/>
</dbReference>
<sequence length="285" mass="32536">MSDLNYWNTHNKEPVPVHNILKFRLETVLDDLKISKYNREFYDLFITKELDPITCGATSVRQGVKVGIPEYYQAASSNGIKVANSTIHRTKIPWSSEEGEKLLQSLSLSEAAQKFAMAQAILMGDNYYHFFNASFPPFFCWGYLVFTQKILSYKKMHLRSSLFTLSTYILTGIVLAAAYVFCDNVLYLQYDKVTFEDALKISHSYILGGIEYYEKQVERNKALRNIIKGGDNYYDEDGDSTSILSPTGLPSSVKLILAKEQLKEYSFHEEAMTPPPVNPDPYPIH</sequence>
<dbReference type="PANTHER" id="PTHR21824">
    <property type="entry name" value="TRANSMEMBRANE PROTEIN 177"/>
    <property type="match status" value="1"/>
</dbReference>
<keyword evidence="3" id="KW-1185">Reference proteome</keyword>
<evidence type="ECO:0000256" key="1">
    <source>
        <dbReference type="SAM" id="Phobius"/>
    </source>
</evidence>
<gene>
    <name evidence="2" type="ORF">V9T40_010966</name>
</gene>
<evidence type="ECO:0000313" key="3">
    <source>
        <dbReference type="Proteomes" id="UP001367676"/>
    </source>
</evidence>
<name>A0AAN9XZ37_9HEMI</name>
<dbReference type="EMBL" id="JBBCAQ010000037">
    <property type="protein sequence ID" value="KAK7573775.1"/>
    <property type="molecule type" value="Genomic_DNA"/>
</dbReference>
<keyword evidence="1" id="KW-0812">Transmembrane</keyword>
<organism evidence="2 3">
    <name type="scientific">Parthenolecanium corni</name>
    <dbReference type="NCBI Taxonomy" id="536013"/>
    <lineage>
        <taxon>Eukaryota</taxon>
        <taxon>Metazoa</taxon>
        <taxon>Ecdysozoa</taxon>
        <taxon>Arthropoda</taxon>
        <taxon>Hexapoda</taxon>
        <taxon>Insecta</taxon>
        <taxon>Pterygota</taxon>
        <taxon>Neoptera</taxon>
        <taxon>Paraneoptera</taxon>
        <taxon>Hemiptera</taxon>
        <taxon>Sternorrhyncha</taxon>
        <taxon>Coccoidea</taxon>
        <taxon>Coccidae</taxon>
        <taxon>Parthenolecanium</taxon>
    </lineage>
</organism>
<keyword evidence="1" id="KW-0472">Membrane</keyword>
<evidence type="ECO:0008006" key="4">
    <source>
        <dbReference type="Google" id="ProtNLM"/>
    </source>
</evidence>
<feature type="transmembrane region" description="Helical" evidence="1">
    <location>
        <begin position="127"/>
        <end position="146"/>
    </location>
</feature>
<dbReference type="PANTHER" id="PTHR21824:SF4">
    <property type="entry name" value="TRANSMEMBRANE PROTEIN 177"/>
    <property type="match status" value="1"/>
</dbReference>
<feature type="transmembrane region" description="Helical" evidence="1">
    <location>
        <begin position="158"/>
        <end position="181"/>
    </location>
</feature>
<keyword evidence="1" id="KW-1133">Transmembrane helix</keyword>
<accession>A0AAN9XZ37</accession>
<protein>
    <recommendedName>
        <fullName evidence="4">Transmembrane protein 177</fullName>
    </recommendedName>
</protein>
<proteinExistence type="predicted"/>
<dbReference type="GO" id="GO:0016020">
    <property type="term" value="C:membrane"/>
    <property type="evidence" value="ECO:0007669"/>
    <property type="project" value="TreeGrafter"/>
</dbReference>